<dbReference type="RefSeq" id="WP_092818770.1">
    <property type="nucleotide sequence ID" value="NZ_BAABKJ010000005.1"/>
</dbReference>
<gene>
    <name evidence="1" type="ORF">SAMN05421732_101734</name>
</gene>
<dbReference type="OrthoDB" id="6704672at2"/>
<accession>A0A1G6H5W9</accession>
<dbReference type="STRING" id="1226327.SAMN05421732_101734"/>
<proteinExistence type="predicted"/>
<keyword evidence="2" id="KW-1185">Reference proteome</keyword>
<sequence length="65" mass="7265">MQSNSMKIEKFTLGQKVKMASMGNLVFTVIAENTDGTYCIETQIDQQNVLSYGNISKEMLRDVTA</sequence>
<dbReference type="EMBL" id="FMYO01000001">
    <property type="protein sequence ID" value="SDB89632.1"/>
    <property type="molecule type" value="Genomic_DNA"/>
</dbReference>
<organism evidence="1 2">
    <name type="scientific">Acinetobacter kookii</name>
    <dbReference type="NCBI Taxonomy" id="1226327"/>
    <lineage>
        <taxon>Bacteria</taxon>
        <taxon>Pseudomonadati</taxon>
        <taxon>Pseudomonadota</taxon>
        <taxon>Gammaproteobacteria</taxon>
        <taxon>Moraxellales</taxon>
        <taxon>Moraxellaceae</taxon>
        <taxon>Acinetobacter</taxon>
    </lineage>
</organism>
<dbReference type="Proteomes" id="UP000243468">
    <property type="component" value="Unassembled WGS sequence"/>
</dbReference>
<name>A0A1G6H5W9_9GAMM</name>
<reference evidence="2" key="1">
    <citation type="submission" date="2016-09" db="EMBL/GenBank/DDBJ databases">
        <authorList>
            <person name="Varghese N."/>
            <person name="Submissions S."/>
        </authorList>
    </citation>
    <scope>NUCLEOTIDE SEQUENCE [LARGE SCALE GENOMIC DNA]</scope>
    <source>
        <strain evidence="2">ANC 4667</strain>
    </source>
</reference>
<protein>
    <submittedName>
        <fullName evidence="1">Uncharacterized protein</fullName>
    </submittedName>
</protein>
<evidence type="ECO:0000313" key="1">
    <source>
        <dbReference type="EMBL" id="SDB89632.1"/>
    </source>
</evidence>
<dbReference type="AlphaFoldDB" id="A0A1G6H5W9"/>
<evidence type="ECO:0000313" key="2">
    <source>
        <dbReference type="Proteomes" id="UP000243468"/>
    </source>
</evidence>